<dbReference type="RefSeq" id="WP_307205186.1">
    <property type="nucleotide sequence ID" value="NZ_JAUSSU010000006.1"/>
</dbReference>
<dbReference type="PIRSF" id="PIRSF000819">
    <property type="entry name" value="Streptomycin_3-adenylyltransf"/>
    <property type="match status" value="1"/>
</dbReference>
<accession>A0ABT9U4K2</accession>
<evidence type="ECO:0000256" key="2">
    <source>
        <dbReference type="ARBA" id="ARBA00023251"/>
    </source>
</evidence>
<evidence type="ECO:0000256" key="4">
    <source>
        <dbReference type="PIRNR" id="PIRNR000819"/>
    </source>
</evidence>
<keyword evidence="4" id="KW-0547">Nucleotide-binding</keyword>
<dbReference type="Pfam" id="PF13427">
    <property type="entry name" value="AadA_C"/>
    <property type="match status" value="1"/>
</dbReference>
<dbReference type="GO" id="GO:0009012">
    <property type="term" value="F:aminoglycoside 3''-adenylyltransferase activity"/>
    <property type="evidence" value="ECO:0007669"/>
    <property type="project" value="UniProtKB-EC"/>
</dbReference>
<keyword evidence="1 4" id="KW-0808">Transferase</keyword>
<proteinExistence type="predicted"/>
<reference evidence="6 7" key="1">
    <citation type="submission" date="2023-07" db="EMBL/GenBank/DDBJ databases">
        <title>Sorghum-associated microbial communities from plants grown in Nebraska, USA.</title>
        <authorList>
            <person name="Schachtman D."/>
        </authorList>
    </citation>
    <scope>NUCLEOTIDE SEQUENCE [LARGE SCALE GENOMIC DNA]</scope>
    <source>
        <strain evidence="6 7">CC482</strain>
    </source>
</reference>
<keyword evidence="2 4" id="KW-0046">Antibiotic resistance</keyword>
<name>A0ABT9U4K2_PAEHA</name>
<keyword evidence="4" id="KW-0067">ATP-binding</keyword>
<dbReference type="Gene3D" id="3.30.460.10">
    <property type="entry name" value="Beta Polymerase, domain 2"/>
    <property type="match status" value="1"/>
</dbReference>
<evidence type="ECO:0000313" key="7">
    <source>
        <dbReference type="Proteomes" id="UP001229346"/>
    </source>
</evidence>
<dbReference type="InterPro" id="IPR025184">
    <property type="entry name" value="AadA_C"/>
</dbReference>
<dbReference type="InterPro" id="IPR024172">
    <property type="entry name" value="AadA/Aad9"/>
</dbReference>
<keyword evidence="7" id="KW-1185">Reference proteome</keyword>
<dbReference type="InterPro" id="IPR043519">
    <property type="entry name" value="NT_sf"/>
</dbReference>
<gene>
    <name evidence="6" type="ORF">J2T15_003361</name>
</gene>
<dbReference type="Proteomes" id="UP001229346">
    <property type="component" value="Unassembled WGS sequence"/>
</dbReference>
<keyword evidence="4 6" id="KW-0548">Nucleotidyltransferase</keyword>
<evidence type="ECO:0000259" key="5">
    <source>
        <dbReference type="Pfam" id="PF13427"/>
    </source>
</evidence>
<protein>
    <recommendedName>
        <fullName evidence="4">Spectinomycin 9-adenylyltransferase</fullName>
    </recommendedName>
</protein>
<comment type="catalytic activity">
    <reaction evidence="3 4">
        <text>spectinomycin + ATP = 9-O-adenylylspectinomycin + diphosphate</text>
        <dbReference type="Rhea" id="RHEA:63228"/>
        <dbReference type="ChEBI" id="CHEBI:30616"/>
        <dbReference type="ChEBI" id="CHEBI:33019"/>
        <dbReference type="ChEBI" id="CHEBI:146260"/>
        <dbReference type="ChEBI" id="CHEBI:146261"/>
    </reaction>
</comment>
<sequence>MSGYDWNNCPDDVKAQTAAMSEYLAATLGENLVGIYVHGSMCLGCFQPAHSDLDVLVVTRLTLDKVTRFELMKGFLSLHSKPIPIEMSIISYGDIHPWKHPTPYQFHFSEYWRERYEQMVAANDMSFWDFKEPATDGDLACHMTLTSQQGICLYGQPIEEAFPIVPEADFWDSIYWGIDYFDDLKDDQLVTGLLTLIRIWSYKETKVILSKSQAGEWSLDSLPAAYHSIVQNAVDVYKAASEAIPYNRIDLEELKRYVINEIRS</sequence>
<evidence type="ECO:0000256" key="1">
    <source>
        <dbReference type="ARBA" id="ARBA00022679"/>
    </source>
</evidence>
<evidence type="ECO:0000256" key="3">
    <source>
        <dbReference type="ARBA" id="ARBA00047831"/>
    </source>
</evidence>
<evidence type="ECO:0000313" key="6">
    <source>
        <dbReference type="EMBL" id="MDQ0113918.1"/>
    </source>
</evidence>
<feature type="domain" description="Adenylyltransferase AadA C-terminal" evidence="5">
    <location>
        <begin position="162"/>
        <end position="260"/>
    </location>
</feature>
<dbReference type="CDD" id="cd05403">
    <property type="entry name" value="NT_KNTase_like"/>
    <property type="match status" value="1"/>
</dbReference>
<dbReference type="EMBL" id="JAUSSU010000006">
    <property type="protein sequence ID" value="MDQ0113918.1"/>
    <property type="molecule type" value="Genomic_DNA"/>
</dbReference>
<comment type="caution">
    <text evidence="6">The sequence shown here is derived from an EMBL/GenBank/DDBJ whole genome shotgun (WGS) entry which is preliminary data.</text>
</comment>
<organism evidence="6 7">
    <name type="scientific">Paenibacillus harenae</name>
    <dbReference type="NCBI Taxonomy" id="306543"/>
    <lineage>
        <taxon>Bacteria</taxon>
        <taxon>Bacillati</taxon>
        <taxon>Bacillota</taxon>
        <taxon>Bacilli</taxon>
        <taxon>Bacillales</taxon>
        <taxon>Paenibacillaceae</taxon>
        <taxon>Paenibacillus</taxon>
    </lineage>
</organism>
<dbReference type="SUPFAM" id="SSF81301">
    <property type="entry name" value="Nucleotidyltransferase"/>
    <property type="match status" value="1"/>
</dbReference>